<dbReference type="RefSeq" id="XP_009226437.1">
    <property type="nucleotide sequence ID" value="XM_009228173.1"/>
</dbReference>
<dbReference type="Gene3D" id="3.30.1460.50">
    <property type="match status" value="1"/>
</dbReference>
<reference evidence="9" key="3">
    <citation type="submission" date="2010-09" db="EMBL/GenBank/DDBJ databases">
        <title>Annotation of Gaeumannomyces graminis var. tritici R3-111a-1.</title>
        <authorList>
            <consortium name="The Broad Institute Genome Sequencing Platform"/>
            <person name="Ma L.-J."/>
            <person name="Dead R."/>
            <person name="Young S.K."/>
            <person name="Zeng Q."/>
            <person name="Gargeya S."/>
            <person name="Fitzgerald M."/>
            <person name="Haas B."/>
            <person name="Abouelleil A."/>
            <person name="Alvarado L."/>
            <person name="Arachchi H.M."/>
            <person name="Berlin A."/>
            <person name="Brown A."/>
            <person name="Chapman S.B."/>
            <person name="Chen Z."/>
            <person name="Dunbar C."/>
            <person name="Freedman E."/>
            <person name="Gearin G."/>
            <person name="Gellesch M."/>
            <person name="Goldberg J."/>
            <person name="Griggs A."/>
            <person name="Gujja S."/>
            <person name="Heiman D."/>
            <person name="Howarth C."/>
            <person name="Larson L."/>
            <person name="Lui A."/>
            <person name="MacDonald P.J.P."/>
            <person name="Mehta T."/>
            <person name="Montmayeur A."/>
            <person name="Murphy C."/>
            <person name="Neiman D."/>
            <person name="Pearson M."/>
            <person name="Priest M."/>
            <person name="Roberts A."/>
            <person name="Saif S."/>
            <person name="Shea T."/>
            <person name="Shenoy N."/>
            <person name="Sisk P."/>
            <person name="Stolte C."/>
            <person name="Sykes S."/>
            <person name="Yandava C."/>
            <person name="Wortman J."/>
            <person name="Nusbaum C."/>
            <person name="Birren B."/>
        </authorList>
    </citation>
    <scope>NUCLEOTIDE SEQUENCE</scope>
    <source>
        <strain evidence="9">R3-111a-1</strain>
    </source>
</reference>
<dbReference type="AlphaFoldDB" id="J3P9X7"/>
<feature type="transmembrane region" description="Helical" evidence="8">
    <location>
        <begin position="222"/>
        <end position="240"/>
    </location>
</feature>
<evidence type="ECO:0000256" key="7">
    <source>
        <dbReference type="ARBA" id="ARBA00029833"/>
    </source>
</evidence>
<evidence type="ECO:0000256" key="2">
    <source>
        <dbReference type="ARBA" id="ARBA00021099"/>
    </source>
</evidence>
<evidence type="ECO:0000313" key="11">
    <source>
        <dbReference type="Proteomes" id="UP000006039"/>
    </source>
</evidence>
<dbReference type="GO" id="GO:0032446">
    <property type="term" value="P:protein modification by small protein conjugation"/>
    <property type="evidence" value="ECO:0007669"/>
    <property type="project" value="TreeGrafter"/>
</dbReference>
<evidence type="ECO:0000256" key="6">
    <source>
        <dbReference type="ARBA" id="ARBA00023006"/>
    </source>
</evidence>
<dbReference type="PANTHER" id="PTHR14957">
    <property type="entry name" value="UBIQUITIN-LIKE-CONJUGATING ENZYME ATG10"/>
    <property type="match status" value="1"/>
</dbReference>
<proteinExistence type="inferred from homology"/>
<dbReference type="InterPro" id="IPR007135">
    <property type="entry name" value="Atg3/Atg10"/>
</dbReference>
<keyword evidence="3" id="KW-0808">Transferase</keyword>
<keyword evidence="5" id="KW-0653">Protein transport</keyword>
<protein>
    <recommendedName>
        <fullName evidence="2">Ubiquitin-like-conjugating enzyme ATG10</fullName>
    </recommendedName>
    <alternativeName>
        <fullName evidence="7">Autophagy-related protein 10</fullName>
    </alternativeName>
</protein>
<keyword evidence="11" id="KW-1185">Reference proteome</keyword>
<reference evidence="11" key="1">
    <citation type="submission" date="2010-07" db="EMBL/GenBank/DDBJ databases">
        <title>The genome sequence of Gaeumannomyces graminis var. tritici strain R3-111a-1.</title>
        <authorList>
            <consortium name="The Broad Institute Genome Sequencing Platform"/>
            <person name="Ma L.-J."/>
            <person name="Dead R."/>
            <person name="Young S."/>
            <person name="Zeng Q."/>
            <person name="Koehrsen M."/>
            <person name="Alvarado L."/>
            <person name="Berlin A."/>
            <person name="Chapman S.B."/>
            <person name="Chen Z."/>
            <person name="Freedman E."/>
            <person name="Gellesch M."/>
            <person name="Goldberg J."/>
            <person name="Griggs A."/>
            <person name="Gujja S."/>
            <person name="Heilman E.R."/>
            <person name="Heiman D."/>
            <person name="Hepburn T."/>
            <person name="Howarth C."/>
            <person name="Jen D."/>
            <person name="Larson L."/>
            <person name="Mehta T."/>
            <person name="Neiman D."/>
            <person name="Pearson M."/>
            <person name="Roberts A."/>
            <person name="Saif S."/>
            <person name="Shea T."/>
            <person name="Shenoy N."/>
            <person name="Sisk P."/>
            <person name="Stolte C."/>
            <person name="Sykes S."/>
            <person name="Walk T."/>
            <person name="White J."/>
            <person name="Yandava C."/>
            <person name="Haas B."/>
            <person name="Nusbaum C."/>
            <person name="Birren B."/>
        </authorList>
    </citation>
    <scope>NUCLEOTIDE SEQUENCE [LARGE SCALE GENOMIC DNA]</scope>
    <source>
        <strain evidence="11">R3-111a-1</strain>
    </source>
</reference>
<name>J3P9X7_GAET3</name>
<evidence type="ECO:0000256" key="5">
    <source>
        <dbReference type="ARBA" id="ARBA00022927"/>
    </source>
</evidence>
<keyword evidence="8" id="KW-1133">Transmembrane helix</keyword>
<dbReference type="GO" id="GO:0000045">
    <property type="term" value="P:autophagosome assembly"/>
    <property type="evidence" value="ECO:0007669"/>
    <property type="project" value="TreeGrafter"/>
</dbReference>
<dbReference type="PANTHER" id="PTHR14957:SF1">
    <property type="entry name" value="UBIQUITIN-LIKE-CONJUGATING ENZYME ATG10"/>
    <property type="match status" value="1"/>
</dbReference>
<evidence type="ECO:0000256" key="4">
    <source>
        <dbReference type="ARBA" id="ARBA00022786"/>
    </source>
</evidence>
<evidence type="ECO:0000313" key="10">
    <source>
        <dbReference type="EnsemblFungi" id="EJT73463"/>
    </source>
</evidence>
<gene>
    <name evidence="10" type="primary">20350759</name>
    <name evidence="9" type="ORF">GGTG_10301</name>
</gene>
<dbReference type="STRING" id="644352.J3P9X7"/>
<dbReference type="GO" id="GO:0061651">
    <property type="term" value="F:Atg12 conjugating enzyme activity"/>
    <property type="evidence" value="ECO:0007669"/>
    <property type="project" value="TreeGrafter"/>
</dbReference>
<accession>J3P9X7</accession>
<reference evidence="10" key="4">
    <citation type="journal article" date="2015" name="G3 (Bethesda)">
        <title>Genome sequences of three phytopathogenic species of the Magnaporthaceae family of fungi.</title>
        <authorList>
            <person name="Okagaki L.H."/>
            <person name="Nunes C.C."/>
            <person name="Sailsbery J."/>
            <person name="Clay B."/>
            <person name="Brown D."/>
            <person name="John T."/>
            <person name="Oh Y."/>
            <person name="Young N."/>
            <person name="Fitzgerald M."/>
            <person name="Haas B.J."/>
            <person name="Zeng Q."/>
            <person name="Young S."/>
            <person name="Adiconis X."/>
            <person name="Fan L."/>
            <person name="Levin J.Z."/>
            <person name="Mitchell T.K."/>
            <person name="Okubara P.A."/>
            <person name="Farman M.L."/>
            <person name="Kohn L.M."/>
            <person name="Birren B."/>
            <person name="Ma L.-J."/>
            <person name="Dean R.A."/>
        </authorList>
    </citation>
    <scope>NUCLEOTIDE SEQUENCE</scope>
    <source>
        <strain evidence="10">R3-111a-1</strain>
    </source>
</reference>
<evidence type="ECO:0000256" key="3">
    <source>
        <dbReference type="ARBA" id="ARBA00022679"/>
    </source>
</evidence>
<dbReference type="GeneID" id="20350759"/>
<comment type="similarity">
    <text evidence="1">Belongs to the ATG10 family.</text>
</comment>
<keyword evidence="8" id="KW-0812">Transmembrane</keyword>
<keyword evidence="4" id="KW-0833">Ubl conjugation pathway</keyword>
<keyword evidence="8" id="KW-0472">Membrane</keyword>
<dbReference type="Pfam" id="PF03987">
    <property type="entry name" value="Autophagy_act_C"/>
    <property type="match status" value="1"/>
</dbReference>
<reference evidence="10" key="5">
    <citation type="submission" date="2018-04" db="UniProtKB">
        <authorList>
            <consortium name="EnsemblFungi"/>
        </authorList>
    </citation>
    <scope>IDENTIFICATION</scope>
    <source>
        <strain evidence="10">R3-111a-1</strain>
    </source>
</reference>
<dbReference type="EMBL" id="GL385399">
    <property type="protein sequence ID" value="EJT73463.1"/>
    <property type="molecule type" value="Genomic_DNA"/>
</dbReference>
<dbReference type="GO" id="GO:0015031">
    <property type="term" value="P:protein transport"/>
    <property type="evidence" value="ECO:0007669"/>
    <property type="project" value="UniProtKB-KW"/>
</dbReference>
<organism evidence="9">
    <name type="scientific">Gaeumannomyces tritici (strain R3-111a-1)</name>
    <name type="common">Wheat and barley take-all root rot fungus</name>
    <name type="synonym">Gaeumannomyces graminis var. tritici</name>
    <dbReference type="NCBI Taxonomy" id="644352"/>
    <lineage>
        <taxon>Eukaryota</taxon>
        <taxon>Fungi</taxon>
        <taxon>Dikarya</taxon>
        <taxon>Ascomycota</taxon>
        <taxon>Pezizomycotina</taxon>
        <taxon>Sordariomycetes</taxon>
        <taxon>Sordariomycetidae</taxon>
        <taxon>Magnaporthales</taxon>
        <taxon>Magnaporthaceae</taxon>
        <taxon>Gaeumannomyces</taxon>
    </lineage>
</organism>
<dbReference type="HOGENOM" id="CLU_072332_0_2_1"/>
<dbReference type="EnsemblFungi" id="EJT73463">
    <property type="protein sequence ID" value="EJT73463"/>
    <property type="gene ID" value="GGTG_10301"/>
</dbReference>
<reference evidence="9" key="2">
    <citation type="submission" date="2010-07" db="EMBL/GenBank/DDBJ databases">
        <authorList>
            <consortium name="The Broad Institute Genome Sequencing Platform"/>
            <consortium name="Broad Institute Genome Sequencing Center for Infectious Disease"/>
            <person name="Ma L.-J."/>
            <person name="Dead R."/>
            <person name="Young S."/>
            <person name="Zeng Q."/>
            <person name="Koehrsen M."/>
            <person name="Alvarado L."/>
            <person name="Berlin A."/>
            <person name="Chapman S.B."/>
            <person name="Chen Z."/>
            <person name="Freedman E."/>
            <person name="Gellesch M."/>
            <person name="Goldberg J."/>
            <person name="Griggs A."/>
            <person name="Gujja S."/>
            <person name="Heilman E.R."/>
            <person name="Heiman D."/>
            <person name="Hepburn T."/>
            <person name="Howarth C."/>
            <person name="Jen D."/>
            <person name="Larson L."/>
            <person name="Mehta T."/>
            <person name="Neiman D."/>
            <person name="Pearson M."/>
            <person name="Roberts A."/>
            <person name="Saif S."/>
            <person name="Shea T."/>
            <person name="Shenoy N."/>
            <person name="Sisk P."/>
            <person name="Stolte C."/>
            <person name="Sykes S."/>
            <person name="Walk T."/>
            <person name="White J."/>
            <person name="Yandava C."/>
            <person name="Haas B."/>
            <person name="Nusbaum C."/>
            <person name="Birren B."/>
        </authorList>
    </citation>
    <scope>NUCLEOTIDE SEQUENCE</scope>
    <source>
        <strain evidence="9">R3-111a-1</strain>
    </source>
</reference>
<dbReference type="VEuPathDB" id="FungiDB:GGTG_10301"/>
<evidence type="ECO:0000256" key="1">
    <source>
        <dbReference type="ARBA" id="ARBA00005696"/>
    </source>
</evidence>
<keyword evidence="6" id="KW-0072">Autophagy</keyword>
<keyword evidence="5" id="KW-0813">Transport</keyword>
<dbReference type="OrthoDB" id="4089664at2759"/>
<sequence>MRAKRSSDFREYPFLHADEFAETCHQLDRRYRRAALGPLRKQWKLNVISALDACFALGPEYSTYVQIVRPITAAELALDDAGLSAQLGGFSLGAVDEDTAAHVGADQHMMDLEDADSSALPSRPTPEELPSVTYEVHLHPTYRVPCLWFSLRGLPADEPALDLDTVFRRLVPDQFKERLRTQGPIGAISADHHPITGLPTFFIHPCLLGDAMSDFDCSREDYLMVWLGLVGGCVGLWVPTEMALA</sequence>
<dbReference type="GO" id="GO:0000422">
    <property type="term" value="P:autophagy of mitochondrion"/>
    <property type="evidence" value="ECO:0007669"/>
    <property type="project" value="TreeGrafter"/>
</dbReference>
<dbReference type="Proteomes" id="UP000006039">
    <property type="component" value="Unassembled WGS sequence"/>
</dbReference>
<dbReference type="GO" id="GO:0005829">
    <property type="term" value="C:cytosol"/>
    <property type="evidence" value="ECO:0007669"/>
    <property type="project" value="TreeGrafter"/>
</dbReference>
<dbReference type="eggNOG" id="ENOG502SCYV">
    <property type="taxonomic scope" value="Eukaryota"/>
</dbReference>
<evidence type="ECO:0000313" key="9">
    <source>
        <dbReference type="EMBL" id="EJT73463.1"/>
    </source>
</evidence>
<evidence type="ECO:0000256" key="8">
    <source>
        <dbReference type="SAM" id="Phobius"/>
    </source>
</evidence>